<evidence type="ECO:0000256" key="2">
    <source>
        <dbReference type="SAM" id="Phobius"/>
    </source>
</evidence>
<name>A0A3G8JTW5_9ACTN</name>
<feature type="transmembrane region" description="Helical" evidence="2">
    <location>
        <begin position="15"/>
        <end position="34"/>
    </location>
</feature>
<sequence>MIGAMARAEYLGNRVIWAVLIPALVLGPVAISAVDGHLMDSRSPLVFAGTSMVIGVATMAGFALALLFVTAPRAWRLKLPSGSPVFADFGPEVIGIGWAGHHRTVARTHVTRVRRIGSVLHVRGAEATLLLPLDLVPASVAAELLSVTRHTRPPSPRRPTEARRAPEPCAVRSEREWGGITYTSAIADDVLTERLSSSVRRSPADFGPQRISVRLGPLLESFGVDRISDVRHVDSALVFRLHSPSAGVVIPDELVPTRIGRGLLRRFGPER</sequence>
<dbReference type="AlphaFoldDB" id="A0A3G8JTW5"/>
<feature type="region of interest" description="Disordered" evidence="1">
    <location>
        <begin position="147"/>
        <end position="167"/>
    </location>
</feature>
<protein>
    <submittedName>
        <fullName evidence="3">Uncharacterized protein</fullName>
    </submittedName>
</protein>
<feature type="transmembrane region" description="Helical" evidence="2">
    <location>
        <begin position="46"/>
        <end position="69"/>
    </location>
</feature>
<reference evidence="3 4" key="1">
    <citation type="submission" date="2018-11" db="EMBL/GenBank/DDBJ databases">
        <title>Gordonia insulae sp. nov., isolated from an island soil.</title>
        <authorList>
            <person name="Kim Y.S."/>
            <person name="Kim S.B."/>
        </authorList>
    </citation>
    <scope>NUCLEOTIDE SEQUENCE [LARGE SCALE GENOMIC DNA]</scope>
    <source>
        <strain evidence="3 4">MMS17-SY073</strain>
    </source>
</reference>
<evidence type="ECO:0000313" key="4">
    <source>
        <dbReference type="Proteomes" id="UP000271469"/>
    </source>
</evidence>
<evidence type="ECO:0000313" key="3">
    <source>
        <dbReference type="EMBL" id="AZG47999.1"/>
    </source>
</evidence>
<accession>A0A3G8JTW5</accession>
<keyword evidence="2" id="KW-0472">Membrane</keyword>
<gene>
    <name evidence="3" type="ORF">D7316_04611</name>
</gene>
<dbReference type="Proteomes" id="UP000271469">
    <property type="component" value="Chromosome"/>
</dbReference>
<keyword evidence="2" id="KW-1133">Transmembrane helix</keyword>
<organism evidence="3 4">
    <name type="scientific">Gordonia insulae</name>
    <dbReference type="NCBI Taxonomy" id="2420509"/>
    <lineage>
        <taxon>Bacteria</taxon>
        <taxon>Bacillati</taxon>
        <taxon>Actinomycetota</taxon>
        <taxon>Actinomycetes</taxon>
        <taxon>Mycobacteriales</taxon>
        <taxon>Gordoniaceae</taxon>
        <taxon>Gordonia</taxon>
    </lineage>
</organism>
<keyword evidence="4" id="KW-1185">Reference proteome</keyword>
<evidence type="ECO:0000256" key="1">
    <source>
        <dbReference type="SAM" id="MobiDB-lite"/>
    </source>
</evidence>
<dbReference type="KEGG" id="gom:D7316_04611"/>
<dbReference type="EMBL" id="CP033972">
    <property type="protein sequence ID" value="AZG47999.1"/>
    <property type="molecule type" value="Genomic_DNA"/>
</dbReference>
<feature type="compositionally biased region" description="Basic and acidic residues" evidence="1">
    <location>
        <begin position="158"/>
        <end position="167"/>
    </location>
</feature>
<keyword evidence="2" id="KW-0812">Transmembrane</keyword>
<proteinExistence type="predicted"/>